<organism evidence="1 2">
    <name type="scientific">Apteryx owenii</name>
    <name type="common">Little spotted kiwi</name>
    <dbReference type="NCBI Taxonomy" id="8824"/>
    <lineage>
        <taxon>Eukaryota</taxon>
        <taxon>Metazoa</taxon>
        <taxon>Chordata</taxon>
        <taxon>Craniata</taxon>
        <taxon>Vertebrata</taxon>
        <taxon>Euteleostomi</taxon>
        <taxon>Archelosauria</taxon>
        <taxon>Archosauria</taxon>
        <taxon>Dinosauria</taxon>
        <taxon>Saurischia</taxon>
        <taxon>Theropoda</taxon>
        <taxon>Coelurosauria</taxon>
        <taxon>Aves</taxon>
        <taxon>Palaeognathae</taxon>
        <taxon>Apterygiformes</taxon>
        <taxon>Apterygidae</taxon>
        <taxon>Apteryx</taxon>
    </lineage>
</organism>
<proteinExistence type="predicted"/>
<accession>A0A8B9PM71</accession>
<evidence type="ECO:0000313" key="1">
    <source>
        <dbReference type="Ensembl" id="ENSAOWP00000011796.1"/>
    </source>
</evidence>
<dbReference type="InterPro" id="IPR016186">
    <property type="entry name" value="C-type_lectin-like/link_sf"/>
</dbReference>
<dbReference type="SUPFAM" id="SSF56436">
    <property type="entry name" value="C-type lectin-like"/>
    <property type="match status" value="1"/>
</dbReference>
<dbReference type="Gene3D" id="3.10.100.10">
    <property type="entry name" value="Mannose-Binding Protein A, subunit A"/>
    <property type="match status" value="1"/>
</dbReference>
<dbReference type="InterPro" id="IPR016187">
    <property type="entry name" value="CTDL_fold"/>
</dbReference>
<dbReference type="Proteomes" id="UP000694424">
    <property type="component" value="Unplaced"/>
</dbReference>
<dbReference type="Ensembl" id="ENSAOWT00000013421.1">
    <property type="protein sequence ID" value="ENSAOWP00000011796.1"/>
    <property type="gene ID" value="ENSAOWG00000008105.1"/>
</dbReference>
<sequence>MRPWVFLVSALVIKAAFVAICLDVFHHQSYDQYKILLQNATEWHCLPNTPAEEGWTCCPMGWRLFQKSCCYVLADEMSSGESENCTGMGSHLVVINTEAEQVLETWGTQFTLCRKMCCNSCEGKYRLQHLQ</sequence>
<keyword evidence="2" id="KW-1185">Reference proteome</keyword>
<protein>
    <submittedName>
        <fullName evidence="1">Uncharacterized protein</fullName>
    </submittedName>
</protein>
<dbReference type="AlphaFoldDB" id="A0A8B9PM71"/>
<evidence type="ECO:0000313" key="2">
    <source>
        <dbReference type="Proteomes" id="UP000694424"/>
    </source>
</evidence>
<reference evidence="1" key="2">
    <citation type="submission" date="2025-09" db="UniProtKB">
        <authorList>
            <consortium name="Ensembl"/>
        </authorList>
    </citation>
    <scope>IDENTIFICATION</scope>
</reference>
<reference evidence="1" key="1">
    <citation type="submission" date="2025-08" db="UniProtKB">
        <authorList>
            <consortium name="Ensembl"/>
        </authorList>
    </citation>
    <scope>IDENTIFICATION</scope>
</reference>
<name>A0A8B9PM71_APTOW</name>